<evidence type="ECO:0000256" key="1">
    <source>
        <dbReference type="SAM" id="Coils"/>
    </source>
</evidence>
<organism evidence="3 4">
    <name type="scientific">Physocladia obscura</name>
    <dbReference type="NCBI Taxonomy" id="109957"/>
    <lineage>
        <taxon>Eukaryota</taxon>
        <taxon>Fungi</taxon>
        <taxon>Fungi incertae sedis</taxon>
        <taxon>Chytridiomycota</taxon>
        <taxon>Chytridiomycota incertae sedis</taxon>
        <taxon>Chytridiomycetes</taxon>
        <taxon>Chytridiales</taxon>
        <taxon>Chytriomycetaceae</taxon>
        <taxon>Physocladia</taxon>
    </lineage>
</organism>
<sequence length="914" mass="102082">MSNNASKKQQLLNTVKVISKTLDANIGADESQSQLQHSHPSKVVGIPKQTANHHQQQQQQITTNYNTSSIFSAPTVFDKPPPSKISASNQTNASLIPSTWGIPPINANTSRMKESIKSLEEKNRKLHFEKAALVSTLIDIKPPAARPSTINNQNNSVFSPVEPTQPIYQLQQHQALNHMRFGEGQQETSQIQQQQQPQSQHLLYQQHQIDELMQKIRRQSLDIESLTSQTTILAAENKRLRSRTLELESALISSECNENTPDNHVTEAELSLNKQQYIATYKSSLQNMLSQINKRKTALIDAFENTSFIASGKSIQSASFVTLPFSEIACAINSISDAFALAASTAFLASTDNTSELSHTALTAALTSLDQTIAYHTSKSPPALAVPTIEPKLVADLASLYVSEIDAYSSFRTHLQGSFATVVVELEAVRAEQSKCQRECEELRNVAHDAVRVMDEAMKAKEAIEVELQQQQQIKDDPNIVKVDFAEYTEKLRQLEFENARLKGAEANLETLVSEWKGENQTLRRMVDEVSEVSANTRTGGTELEKLRKEIDTLRGNLEDEKLRYAKSKEVIRVLRGGIQDLENLEENGSNNFEVDKIINTMIVGGTTSRVAISSHMKALHDSVGRSLVDFDELVTLISENNALKQSIVELNMKLEEQEKRLQISLASVSELKKNLETTIISQTSSAQTYESTTAKLQESLYGAQTEVTRLTLEATYAADLNNNYATQFQRIEFLAADWFDVKAEHFLNMENQLLHGMNSKLPPSIRLVNFESMFARLLSILKDVRERLKESEVTLSRLKEKFDAVTISEKVFAEKQLAQTAKFEAVKATKDSLVVQLADLETQFEAEYVLRKSLEIRLKKIVRGSLALLDIPVDSILLKVKNSDQIIGTPSPQKKTIGRSSPSRDTKNGEAQI</sequence>
<dbReference type="PANTHER" id="PTHR45615:SF63">
    <property type="entry name" value="CHROMOSOME UNDETERMINED SCAFFOLD_10, WHOLE GENOME SHOTGUN SEQUENCE"/>
    <property type="match status" value="1"/>
</dbReference>
<keyword evidence="4" id="KW-1185">Reference proteome</keyword>
<keyword evidence="1" id="KW-0175">Coiled coil</keyword>
<comment type="caution">
    <text evidence="3">The sequence shown here is derived from an EMBL/GenBank/DDBJ whole genome shotgun (WGS) entry which is preliminary data.</text>
</comment>
<feature type="region of interest" description="Disordered" evidence="2">
    <location>
        <begin position="890"/>
        <end position="914"/>
    </location>
</feature>
<gene>
    <name evidence="3" type="ORF">HK100_004021</name>
</gene>
<evidence type="ECO:0000256" key="2">
    <source>
        <dbReference type="SAM" id="MobiDB-lite"/>
    </source>
</evidence>
<name>A0AAD5SUC3_9FUNG</name>
<feature type="compositionally biased region" description="Basic and acidic residues" evidence="2">
    <location>
        <begin position="903"/>
        <end position="914"/>
    </location>
</feature>
<feature type="compositionally biased region" description="Polar residues" evidence="2">
    <location>
        <begin position="890"/>
        <end position="902"/>
    </location>
</feature>
<evidence type="ECO:0000313" key="4">
    <source>
        <dbReference type="Proteomes" id="UP001211907"/>
    </source>
</evidence>
<evidence type="ECO:0000313" key="3">
    <source>
        <dbReference type="EMBL" id="KAJ3104661.1"/>
    </source>
</evidence>
<dbReference type="EMBL" id="JADGJH010002044">
    <property type="protein sequence ID" value="KAJ3104661.1"/>
    <property type="molecule type" value="Genomic_DNA"/>
</dbReference>
<protein>
    <submittedName>
        <fullName evidence="3">Uncharacterized protein</fullName>
    </submittedName>
</protein>
<feature type="coiled-coil region" evidence="1">
    <location>
        <begin position="641"/>
        <end position="675"/>
    </location>
</feature>
<dbReference type="PANTHER" id="PTHR45615">
    <property type="entry name" value="MYOSIN HEAVY CHAIN, NON-MUSCLE"/>
    <property type="match status" value="1"/>
</dbReference>
<dbReference type="Proteomes" id="UP001211907">
    <property type="component" value="Unassembled WGS sequence"/>
</dbReference>
<dbReference type="AlphaFoldDB" id="A0AAD5SUC3"/>
<reference evidence="3" key="1">
    <citation type="submission" date="2020-05" db="EMBL/GenBank/DDBJ databases">
        <title>Phylogenomic resolution of chytrid fungi.</title>
        <authorList>
            <person name="Stajich J.E."/>
            <person name="Amses K."/>
            <person name="Simmons R."/>
            <person name="Seto K."/>
            <person name="Myers J."/>
            <person name="Bonds A."/>
            <person name="Quandt C.A."/>
            <person name="Barry K."/>
            <person name="Liu P."/>
            <person name="Grigoriev I."/>
            <person name="Longcore J.E."/>
            <person name="James T.Y."/>
        </authorList>
    </citation>
    <scope>NUCLEOTIDE SEQUENCE</scope>
    <source>
        <strain evidence="3">JEL0513</strain>
    </source>
</reference>
<feature type="coiled-coil region" evidence="1">
    <location>
        <begin position="426"/>
        <end position="515"/>
    </location>
</feature>
<accession>A0AAD5SUC3</accession>
<proteinExistence type="predicted"/>